<keyword evidence="1" id="KW-0472">Membrane</keyword>
<name>A0AAW0BH98_9AGAR</name>
<evidence type="ECO:0000313" key="2">
    <source>
        <dbReference type="EMBL" id="KAK7025319.1"/>
    </source>
</evidence>
<keyword evidence="1" id="KW-0812">Transmembrane</keyword>
<keyword evidence="3" id="KW-1185">Reference proteome</keyword>
<gene>
    <name evidence="2" type="ORF">VNI00_016101</name>
</gene>
<sequence length="145" mass="16020">MKRERSEIDLGENQITLDPESRRIRHNGTESFWRTLRRKIVSGVCVVLGELLAWVILAKDITIAVILSSNFKNDATQSTPSNTHYDLQALTIGYLTGLTLRTQAISLHPAHPHTREPNVYGAETPVDVVLKGHIPILGSSVSLGD</sequence>
<accession>A0AAW0BH98</accession>
<keyword evidence="1" id="KW-1133">Transmembrane helix</keyword>
<dbReference type="AlphaFoldDB" id="A0AAW0BH98"/>
<dbReference type="Proteomes" id="UP001383192">
    <property type="component" value="Unassembled WGS sequence"/>
</dbReference>
<organism evidence="2 3">
    <name type="scientific">Paramarasmius palmivorus</name>
    <dbReference type="NCBI Taxonomy" id="297713"/>
    <lineage>
        <taxon>Eukaryota</taxon>
        <taxon>Fungi</taxon>
        <taxon>Dikarya</taxon>
        <taxon>Basidiomycota</taxon>
        <taxon>Agaricomycotina</taxon>
        <taxon>Agaricomycetes</taxon>
        <taxon>Agaricomycetidae</taxon>
        <taxon>Agaricales</taxon>
        <taxon>Marasmiineae</taxon>
        <taxon>Marasmiaceae</taxon>
        <taxon>Paramarasmius</taxon>
    </lineage>
</organism>
<feature type="transmembrane region" description="Helical" evidence="1">
    <location>
        <begin position="40"/>
        <end position="57"/>
    </location>
</feature>
<reference evidence="2 3" key="1">
    <citation type="submission" date="2024-01" db="EMBL/GenBank/DDBJ databases">
        <title>A draft genome for a cacao thread blight-causing isolate of Paramarasmius palmivorus.</title>
        <authorList>
            <person name="Baruah I.K."/>
            <person name="Bukari Y."/>
            <person name="Amoako-Attah I."/>
            <person name="Meinhardt L.W."/>
            <person name="Bailey B.A."/>
            <person name="Cohen S.P."/>
        </authorList>
    </citation>
    <scope>NUCLEOTIDE SEQUENCE [LARGE SCALE GENOMIC DNA]</scope>
    <source>
        <strain evidence="2 3">GH-12</strain>
    </source>
</reference>
<evidence type="ECO:0000313" key="3">
    <source>
        <dbReference type="Proteomes" id="UP001383192"/>
    </source>
</evidence>
<dbReference type="EMBL" id="JAYKXP010000117">
    <property type="protein sequence ID" value="KAK7025319.1"/>
    <property type="molecule type" value="Genomic_DNA"/>
</dbReference>
<evidence type="ECO:0000256" key="1">
    <source>
        <dbReference type="SAM" id="Phobius"/>
    </source>
</evidence>
<proteinExistence type="predicted"/>
<comment type="caution">
    <text evidence="2">The sequence shown here is derived from an EMBL/GenBank/DDBJ whole genome shotgun (WGS) entry which is preliminary data.</text>
</comment>
<protein>
    <submittedName>
        <fullName evidence="2">Uncharacterized protein</fullName>
    </submittedName>
</protein>